<protein>
    <submittedName>
        <fullName evidence="2">Putative membrane protein</fullName>
    </submittedName>
</protein>
<name>G0VRV6_MEGEL</name>
<sequence>MIPTASSKTKSFRKWLRFLLVLVLLCGGVWLLQVCQPVDKPQLVSTQGRVFEKATVTSIVQDNLQEDGSRVGDQIVMLQLKDGSTVEANCPNGLLFGTVAQPGMSVIVISSTVGQLSLHTVYNIDRTWPVYGFIAVFLALLRLIGGRKGVASAVALVLTFSCFIGFFFPMILRGMPPILAALVTAAVILGATLYLLNGWSAKSGAAFAATIGGIVIACLSAVIFGQIAHLSGYNVSNIENLMFVAQNTLIDVGQLLFAGILFASLGAVMDIAMDVTSAYSELVRHQPDLTRQQIFQAGMNVGRDVMGTMAATLILAFFGGSLGVWVLDYAYDLPYLQLINSNAVCIELMKGLSGSFGVIFTVPLAALCSAWLYGRKKGVSEKQ</sequence>
<dbReference type="HOGENOM" id="CLU_028166_4_0_9"/>
<dbReference type="GeneID" id="97492668"/>
<accession>G0VRV6</accession>
<dbReference type="eggNOG" id="COG5438">
    <property type="taxonomic scope" value="Bacteria"/>
</dbReference>
<proteinExistence type="predicted"/>
<dbReference type="KEGG" id="med:MELS_1777"/>
<dbReference type="AlphaFoldDB" id="G0VRV6"/>
<feature type="transmembrane region" description="Helical" evidence="1">
    <location>
        <begin position="128"/>
        <end position="145"/>
    </location>
</feature>
<feature type="transmembrane region" description="Helical" evidence="1">
    <location>
        <begin position="248"/>
        <end position="268"/>
    </location>
</feature>
<dbReference type="PANTHER" id="PTHR41771:SF1">
    <property type="entry name" value="MEMBRANE PROTEIN"/>
    <property type="match status" value="1"/>
</dbReference>
<reference evidence="2 3" key="1">
    <citation type="journal article" date="2011" name="J. Bacteriol.">
        <title>Genome Sequence of the Ruminal Bacterium Megasphaera elsdenii.</title>
        <authorList>
            <person name="Marx H."/>
            <person name="Graf A.B."/>
            <person name="Tatto N."/>
            <person name="Thallinger G.G."/>
            <person name="Mattanovich D."/>
            <person name="Sauer M."/>
        </authorList>
    </citation>
    <scope>NUCLEOTIDE SEQUENCE [LARGE SCALE GENOMIC DNA]</scope>
    <source>
        <strain evidence="2 3">DSM 20460</strain>
    </source>
</reference>
<keyword evidence="3" id="KW-1185">Reference proteome</keyword>
<gene>
    <name evidence="2" type="ORF">MELS_1777</name>
</gene>
<feature type="transmembrane region" description="Helical" evidence="1">
    <location>
        <begin position="309"/>
        <end position="331"/>
    </location>
</feature>
<feature type="transmembrane region" description="Helical" evidence="1">
    <location>
        <begin position="152"/>
        <end position="172"/>
    </location>
</feature>
<dbReference type="PANTHER" id="PTHR41771">
    <property type="entry name" value="MEMBRANE PROTEIN-RELATED"/>
    <property type="match status" value="1"/>
</dbReference>
<feature type="transmembrane region" description="Helical" evidence="1">
    <location>
        <begin position="351"/>
        <end position="373"/>
    </location>
</feature>
<evidence type="ECO:0000313" key="3">
    <source>
        <dbReference type="Proteomes" id="UP000010111"/>
    </source>
</evidence>
<dbReference type="Proteomes" id="UP000010111">
    <property type="component" value="Chromosome"/>
</dbReference>
<feature type="transmembrane region" description="Helical" evidence="1">
    <location>
        <begin position="205"/>
        <end position="228"/>
    </location>
</feature>
<evidence type="ECO:0000256" key="1">
    <source>
        <dbReference type="SAM" id="Phobius"/>
    </source>
</evidence>
<dbReference type="STRING" id="1064535.MELS_1777"/>
<evidence type="ECO:0000313" key="2">
    <source>
        <dbReference type="EMBL" id="CCC73996.1"/>
    </source>
</evidence>
<keyword evidence="1" id="KW-0472">Membrane</keyword>
<keyword evidence="1" id="KW-1133">Transmembrane helix</keyword>
<dbReference type="RefSeq" id="WP_014016723.1">
    <property type="nucleotide sequence ID" value="NC_015873.1"/>
</dbReference>
<dbReference type="InterPro" id="IPR012507">
    <property type="entry name" value="YibE_F"/>
</dbReference>
<dbReference type="Pfam" id="PF07907">
    <property type="entry name" value="YibE_F"/>
    <property type="match status" value="1"/>
</dbReference>
<dbReference type="EMBL" id="HE576794">
    <property type="protein sequence ID" value="CCC73996.1"/>
    <property type="molecule type" value="Genomic_DNA"/>
</dbReference>
<organism evidence="2 3">
    <name type="scientific">Megasphaera elsdenii DSM 20460</name>
    <dbReference type="NCBI Taxonomy" id="1064535"/>
    <lineage>
        <taxon>Bacteria</taxon>
        <taxon>Bacillati</taxon>
        <taxon>Bacillota</taxon>
        <taxon>Negativicutes</taxon>
        <taxon>Veillonellales</taxon>
        <taxon>Veillonellaceae</taxon>
        <taxon>Megasphaera</taxon>
    </lineage>
</organism>
<keyword evidence="1" id="KW-0812">Transmembrane</keyword>
<feature type="transmembrane region" description="Helical" evidence="1">
    <location>
        <begin position="178"/>
        <end position="196"/>
    </location>
</feature>